<dbReference type="GO" id="GO:0005739">
    <property type="term" value="C:mitochondrion"/>
    <property type="evidence" value="ECO:0007669"/>
    <property type="project" value="UniProtKB-SubCell"/>
</dbReference>
<keyword evidence="8" id="KW-0496">Mitochondrion</keyword>
<dbReference type="InterPro" id="IPR047182">
    <property type="entry name" value="MRM1"/>
</dbReference>
<dbReference type="CDD" id="cd18105">
    <property type="entry name" value="SpoU-like_MRM1"/>
    <property type="match status" value="1"/>
</dbReference>
<dbReference type="Proteomes" id="UP000261600">
    <property type="component" value="Unplaced"/>
</dbReference>
<dbReference type="InterPro" id="IPR029026">
    <property type="entry name" value="tRNA_m1G_MTases_N"/>
</dbReference>
<dbReference type="AlphaFoldDB" id="A0A3Q3JKR9"/>
<dbReference type="Gene3D" id="3.40.1280.10">
    <property type="match status" value="1"/>
</dbReference>
<proteinExistence type="inferred from homology"/>
<dbReference type="InterPro" id="IPR029064">
    <property type="entry name" value="Ribosomal_eL30-like_sf"/>
</dbReference>
<dbReference type="PANTHER" id="PTHR46103">
    <property type="entry name" value="RRNA METHYLTRANSFERASE 1, MITOCHONDRIAL"/>
    <property type="match status" value="1"/>
</dbReference>
<evidence type="ECO:0000256" key="4">
    <source>
        <dbReference type="ARBA" id="ARBA00022603"/>
    </source>
</evidence>
<dbReference type="Gene3D" id="3.30.1330.30">
    <property type="match status" value="1"/>
</dbReference>
<name>A0A3Q3JKR9_MONAL</name>
<reference evidence="11" key="1">
    <citation type="submission" date="2025-08" db="UniProtKB">
        <authorList>
            <consortium name="Ensembl"/>
        </authorList>
    </citation>
    <scope>IDENTIFICATION</scope>
</reference>
<evidence type="ECO:0000256" key="1">
    <source>
        <dbReference type="ARBA" id="ARBA00004173"/>
    </source>
</evidence>
<protein>
    <recommendedName>
        <fullName evidence="9">rRNA methyltransferase 1, mitochondrial</fullName>
    </recommendedName>
</protein>
<dbReference type="InterPro" id="IPR047261">
    <property type="entry name" value="MRM1_MeTrfase_dom"/>
</dbReference>
<dbReference type="Pfam" id="PF08032">
    <property type="entry name" value="SpoU_sub_bind"/>
    <property type="match status" value="1"/>
</dbReference>
<dbReference type="SUPFAM" id="SSF75217">
    <property type="entry name" value="alpha/beta knot"/>
    <property type="match status" value="1"/>
</dbReference>
<sequence length="309" mass="33668">MNEIPVLQKKNQRKGDDHRISSEVRKLCLEDFPAGGERPVRQKSALDSKIENYEIVFGIAPCLLALTQGRRMTHKLFVKDGEASHRASVLKVCEEAHQRGVQVHRVSKKDLDSMSSGRVHQGVCLLASPLNYLSEDSDTAPIRTDTPLWLVLEEIQDPMNLGAILRSAYFLGVDRVASSLRNSCPLSPVVSKASSGVMEVTGVYGYKNLADMLKLKVAQGWQVVGTVGANAEHAQIPVTQCSDFQMTKPTLLLIGSEGEGLSQELLSLCQTLLTIPAGRELIPSIESLNVSVATGILLHSLLSSRRSTS</sequence>
<reference evidence="11" key="2">
    <citation type="submission" date="2025-09" db="UniProtKB">
        <authorList>
            <consortium name="Ensembl"/>
        </authorList>
    </citation>
    <scope>IDENTIFICATION</scope>
</reference>
<keyword evidence="12" id="KW-1185">Reference proteome</keyword>
<dbReference type="InterPro" id="IPR004441">
    <property type="entry name" value="rRNA_MeTrfase_TrmH"/>
</dbReference>
<evidence type="ECO:0000256" key="3">
    <source>
        <dbReference type="ARBA" id="ARBA00022552"/>
    </source>
</evidence>
<evidence type="ECO:0000256" key="7">
    <source>
        <dbReference type="ARBA" id="ARBA00022946"/>
    </source>
</evidence>
<dbReference type="Pfam" id="PF00588">
    <property type="entry name" value="SpoU_methylase"/>
    <property type="match status" value="1"/>
</dbReference>
<evidence type="ECO:0000313" key="11">
    <source>
        <dbReference type="Ensembl" id="ENSMALP00000020538.1"/>
    </source>
</evidence>
<dbReference type="SMART" id="SM00967">
    <property type="entry name" value="SpoU_sub_bind"/>
    <property type="match status" value="1"/>
</dbReference>
<evidence type="ECO:0000256" key="2">
    <source>
        <dbReference type="ARBA" id="ARBA00007228"/>
    </source>
</evidence>
<dbReference type="STRING" id="43700.ENSMALP00000020538"/>
<comment type="similarity">
    <text evidence="2">Belongs to the class IV-like SAM-binding methyltransferase superfamily. RNA methyltransferase TrmH family.</text>
</comment>
<evidence type="ECO:0000256" key="9">
    <source>
        <dbReference type="ARBA" id="ARBA00034881"/>
    </source>
</evidence>
<organism evidence="11 12">
    <name type="scientific">Monopterus albus</name>
    <name type="common">Swamp eel</name>
    <dbReference type="NCBI Taxonomy" id="43700"/>
    <lineage>
        <taxon>Eukaryota</taxon>
        <taxon>Metazoa</taxon>
        <taxon>Chordata</taxon>
        <taxon>Craniata</taxon>
        <taxon>Vertebrata</taxon>
        <taxon>Euteleostomi</taxon>
        <taxon>Actinopterygii</taxon>
        <taxon>Neopterygii</taxon>
        <taxon>Teleostei</taxon>
        <taxon>Neoteleostei</taxon>
        <taxon>Acanthomorphata</taxon>
        <taxon>Anabantaria</taxon>
        <taxon>Synbranchiformes</taxon>
        <taxon>Synbranchidae</taxon>
        <taxon>Monopterus</taxon>
    </lineage>
</organism>
<evidence type="ECO:0000313" key="12">
    <source>
        <dbReference type="Proteomes" id="UP000261600"/>
    </source>
</evidence>
<dbReference type="SUPFAM" id="SSF55315">
    <property type="entry name" value="L30e-like"/>
    <property type="match status" value="1"/>
</dbReference>
<dbReference type="InterPro" id="IPR029028">
    <property type="entry name" value="Alpha/beta_knot_MTases"/>
</dbReference>
<keyword evidence="3" id="KW-0698">rRNA processing</keyword>
<keyword evidence="5" id="KW-0808">Transferase</keyword>
<dbReference type="GO" id="GO:0003723">
    <property type="term" value="F:RNA binding"/>
    <property type="evidence" value="ECO:0007669"/>
    <property type="project" value="InterPro"/>
</dbReference>
<dbReference type="NCBIfam" id="TIGR00186">
    <property type="entry name" value="rRNA_methyl_3"/>
    <property type="match status" value="1"/>
</dbReference>
<dbReference type="GO" id="GO:0016435">
    <property type="term" value="F:rRNA (guanine) methyltransferase activity"/>
    <property type="evidence" value="ECO:0007669"/>
    <property type="project" value="TreeGrafter"/>
</dbReference>
<evidence type="ECO:0000256" key="8">
    <source>
        <dbReference type="ARBA" id="ARBA00023128"/>
    </source>
</evidence>
<evidence type="ECO:0000259" key="10">
    <source>
        <dbReference type="SMART" id="SM00967"/>
    </source>
</evidence>
<keyword evidence="4" id="KW-0489">Methyltransferase</keyword>
<dbReference type="InterPro" id="IPR013123">
    <property type="entry name" value="SpoU_subst-bd"/>
</dbReference>
<keyword evidence="7" id="KW-0809">Transit peptide</keyword>
<dbReference type="PANTHER" id="PTHR46103:SF1">
    <property type="entry name" value="RRNA METHYLTRANSFERASE 1, MITOCHONDRIAL"/>
    <property type="match status" value="1"/>
</dbReference>
<keyword evidence="6" id="KW-0949">S-adenosyl-L-methionine</keyword>
<accession>A0A3Q3JKR9</accession>
<comment type="subcellular location">
    <subcellularLocation>
        <location evidence="1">Mitochondrion</location>
    </subcellularLocation>
</comment>
<evidence type="ECO:0000256" key="6">
    <source>
        <dbReference type="ARBA" id="ARBA00022691"/>
    </source>
</evidence>
<dbReference type="Ensembl" id="ENSMALT00000020938.1">
    <property type="protein sequence ID" value="ENSMALP00000020538.1"/>
    <property type="gene ID" value="ENSMALG00000014364.1"/>
</dbReference>
<dbReference type="InterPro" id="IPR001537">
    <property type="entry name" value="SpoU_MeTrfase"/>
</dbReference>
<evidence type="ECO:0000256" key="5">
    <source>
        <dbReference type="ARBA" id="ARBA00022679"/>
    </source>
</evidence>
<feature type="domain" description="RNA 2-O ribose methyltransferase substrate binding" evidence="10">
    <location>
        <begin position="55"/>
        <end position="133"/>
    </location>
</feature>